<dbReference type="RefSeq" id="WP_092342194.1">
    <property type="nucleotide sequence ID" value="NZ_FLSL01000099.1"/>
</dbReference>
<dbReference type="PRINTS" id="PR01900">
    <property type="entry name" value="YIDCPROTEIN"/>
</dbReference>
<proteinExistence type="inferred from homology"/>
<evidence type="ECO:0000256" key="9">
    <source>
        <dbReference type="ARBA" id="ARBA00023136"/>
    </source>
</evidence>
<comment type="subcellular location">
    <subcellularLocation>
        <location evidence="1">Cell inner membrane</location>
        <topology evidence="1">Multi-pass membrane protein</topology>
    </subcellularLocation>
    <subcellularLocation>
        <location evidence="13">Cell membrane</location>
        <topology evidence="13">Multi-pass membrane protein</topology>
    </subcellularLocation>
</comment>
<keyword evidence="10 13" id="KW-0143">Chaperone</keyword>
<evidence type="ECO:0000256" key="12">
    <source>
        <dbReference type="ARBA" id="ARBA00033342"/>
    </source>
</evidence>
<dbReference type="Pfam" id="PF02096">
    <property type="entry name" value="60KD_IMP"/>
    <property type="match status" value="1"/>
</dbReference>
<comment type="function">
    <text evidence="13">Required for the insertion and/or proper folding and/or complex formation of integral membrane proteins into the membrane. Involved in integration of membrane proteins that insert both dependently and independently of the Sec translocase complex, as well as at least some lipoproteins. Aids folding of multispanning membrane proteins.</text>
</comment>
<comment type="subunit">
    <text evidence="13">Interacts with the Sec translocase complex via SecD. Specifically interacts with transmembrane segments of nascent integral membrane proteins during membrane integration.</text>
</comment>
<name>A0A0S4M399_9BURK</name>
<dbReference type="Pfam" id="PF14849">
    <property type="entry name" value="YidC_periplas"/>
    <property type="match status" value="1"/>
</dbReference>
<gene>
    <name evidence="13" type="primary">yidC</name>
    <name evidence="16" type="ORF">Ark11_0501</name>
</gene>
<dbReference type="InterPro" id="IPR028055">
    <property type="entry name" value="YidC/Oxa/ALB_C"/>
</dbReference>
<reference evidence="17" key="1">
    <citation type="submission" date="2015-11" db="EMBL/GenBank/DDBJ databases">
        <authorList>
            <person name="Seth-Smith H.M.B."/>
        </authorList>
    </citation>
    <scope>NUCLEOTIDE SEQUENCE [LARGE SCALE GENOMIC DNA]</scope>
    <source>
        <strain evidence="17">2013Ark11</strain>
    </source>
</reference>
<feature type="domain" description="Membrane insertase YidC N-terminal" evidence="15">
    <location>
        <begin position="65"/>
        <end position="337"/>
    </location>
</feature>
<evidence type="ECO:0000259" key="14">
    <source>
        <dbReference type="Pfam" id="PF02096"/>
    </source>
</evidence>
<feature type="domain" description="Membrane insertase YidC/Oxa/ALB C-terminal" evidence="14">
    <location>
        <begin position="348"/>
        <end position="526"/>
    </location>
</feature>
<keyword evidence="8 13" id="KW-1133">Transmembrane helix</keyword>
<evidence type="ECO:0000256" key="11">
    <source>
        <dbReference type="ARBA" id="ARBA00033245"/>
    </source>
</evidence>
<dbReference type="CDD" id="cd19961">
    <property type="entry name" value="EcYidC-like_peri"/>
    <property type="match status" value="1"/>
</dbReference>
<feature type="transmembrane region" description="Helical" evidence="13">
    <location>
        <begin position="487"/>
        <end position="511"/>
    </location>
</feature>
<dbReference type="EMBL" id="LN906597">
    <property type="protein sequence ID" value="CUT17346.1"/>
    <property type="molecule type" value="Genomic_DNA"/>
</dbReference>
<dbReference type="InterPro" id="IPR019998">
    <property type="entry name" value="Membr_insert_YidC"/>
</dbReference>
<dbReference type="PANTHER" id="PTHR12428:SF65">
    <property type="entry name" value="CYTOCHROME C OXIDASE ASSEMBLY PROTEIN COX18, MITOCHONDRIAL"/>
    <property type="match status" value="1"/>
</dbReference>
<keyword evidence="4 13" id="KW-0813">Transport</keyword>
<dbReference type="InterPro" id="IPR047196">
    <property type="entry name" value="YidC_ALB_C"/>
</dbReference>
<keyword evidence="7 13" id="KW-0653">Protein transport</keyword>
<evidence type="ECO:0000256" key="2">
    <source>
        <dbReference type="ARBA" id="ARBA00010527"/>
    </source>
</evidence>
<dbReference type="HAMAP" id="MF_01810">
    <property type="entry name" value="YidC_type1"/>
    <property type="match status" value="1"/>
</dbReference>
<dbReference type="PATRIC" id="fig|1561003.3.peg.514"/>
<dbReference type="AlphaFoldDB" id="A0A0S4M399"/>
<dbReference type="NCBIfam" id="NF002352">
    <property type="entry name" value="PRK01318.1-3"/>
    <property type="match status" value="1"/>
</dbReference>
<feature type="transmembrane region" description="Helical" evidence="13">
    <location>
        <begin position="348"/>
        <end position="368"/>
    </location>
</feature>
<evidence type="ECO:0000256" key="13">
    <source>
        <dbReference type="HAMAP-Rule" id="MF_01810"/>
    </source>
</evidence>
<evidence type="ECO:0000256" key="3">
    <source>
        <dbReference type="ARBA" id="ARBA00015325"/>
    </source>
</evidence>
<accession>A0A0S4M399</accession>
<evidence type="ECO:0000256" key="10">
    <source>
        <dbReference type="ARBA" id="ARBA00023186"/>
    </source>
</evidence>
<dbReference type="InterPro" id="IPR038221">
    <property type="entry name" value="YidC_periplasmic_sf"/>
</dbReference>
<sequence length="531" mass="59764">MENVRLVLVFLLFGSLLGLYQNWNKESPAPNPIGSTNAYNPLNVEKKKQPTIATTEATEEKQKPVVISSSLVDMAVNPINGNIVGLYLKKYHDHNNKSEAYTLLSTGNPIYRSSSFVKIQVPGKNEIVFRPYFNHHTISHDNLTGTSTLLLTGKDHKVDIEATYTINNNDYVIGVKYKITNGSSKPINPFLFGLIQRDDYPVHEQSRFVRSYFGGAIYTNDKKFNKITFSSMDQNQTEMSQKRGWCGVIQHYFVSTWIPNDNQVATFYAFKEPTSQLYTIGFKQDLGIVPPKTTSSATAKFYAGPQEQNKLASIANGLELVTDYGWSTIIAQPLFKLLSWLHLLTTNWGWAIILLTILIKIVFLPLSATSYKSMAKMKILSPKIQALKISYGNDKAKQQKAIVELFQKENVNPAAGCLPIIIQVPVFISLYYVLSTSVEILQAPWLGWIKDLSSPDPLYVLPIALAASTFLQTKMNPPASDPVQAKIMTIMPMVFSIMFFFFPSGLVLYWLTNNLLSIMQQFFITKKINEA</sequence>
<evidence type="ECO:0000313" key="17">
    <source>
        <dbReference type="Proteomes" id="UP000198651"/>
    </source>
</evidence>
<evidence type="ECO:0000256" key="8">
    <source>
        <dbReference type="ARBA" id="ARBA00022989"/>
    </source>
</evidence>
<evidence type="ECO:0000259" key="15">
    <source>
        <dbReference type="Pfam" id="PF14849"/>
    </source>
</evidence>
<organism evidence="16 17">
    <name type="scientific">Candidatus Ichthyocystis hellenicum</name>
    <dbReference type="NCBI Taxonomy" id="1561003"/>
    <lineage>
        <taxon>Bacteria</taxon>
        <taxon>Pseudomonadati</taxon>
        <taxon>Pseudomonadota</taxon>
        <taxon>Betaproteobacteria</taxon>
        <taxon>Burkholderiales</taxon>
        <taxon>Candidatus Ichthyocystis</taxon>
    </lineage>
</organism>
<keyword evidence="9 13" id="KW-0472">Membrane</keyword>
<keyword evidence="17" id="KW-1185">Reference proteome</keyword>
<dbReference type="GO" id="GO:0051205">
    <property type="term" value="P:protein insertion into membrane"/>
    <property type="evidence" value="ECO:0007669"/>
    <property type="project" value="TreeGrafter"/>
</dbReference>
<dbReference type="GO" id="GO:0005886">
    <property type="term" value="C:plasma membrane"/>
    <property type="evidence" value="ECO:0007669"/>
    <property type="project" value="UniProtKB-SubCell"/>
</dbReference>
<dbReference type="InterPro" id="IPR028053">
    <property type="entry name" value="Membr_insert_YidC_N"/>
</dbReference>
<protein>
    <recommendedName>
        <fullName evidence="3 13">Membrane protein insertase YidC</fullName>
    </recommendedName>
    <alternativeName>
        <fullName evidence="12 13">Foldase YidC</fullName>
    </alternativeName>
    <alternativeName>
        <fullName evidence="11 13">Membrane integrase YidC</fullName>
    </alternativeName>
    <alternativeName>
        <fullName evidence="13">Membrane protein YidC</fullName>
    </alternativeName>
</protein>
<dbReference type="Gene3D" id="2.70.98.90">
    <property type="match status" value="1"/>
</dbReference>
<dbReference type="STRING" id="1561003.Ark11_0501"/>
<dbReference type="PANTHER" id="PTHR12428">
    <property type="entry name" value="OXA1"/>
    <property type="match status" value="1"/>
</dbReference>
<keyword evidence="5 13" id="KW-1003">Cell membrane</keyword>
<dbReference type="InterPro" id="IPR001708">
    <property type="entry name" value="YidC/ALB3/OXA1/COX18"/>
</dbReference>
<dbReference type="NCBIfam" id="TIGR03592">
    <property type="entry name" value="yidC_oxa1_cterm"/>
    <property type="match status" value="1"/>
</dbReference>
<evidence type="ECO:0000256" key="1">
    <source>
        <dbReference type="ARBA" id="ARBA00004429"/>
    </source>
</evidence>
<dbReference type="CDD" id="cd20070">
    <property type="entry name" value="5TM_YidC_Alb3"/>
    <property type="match status" value="1"/>
</dbReference>
<keyword evidence="6 13" id="KW-0812">Transmembrane</keyword>
<dbReference type="PRINTS" id="PR00701">
    <property type="entry name" value="60KDINNERMP"/>
</dbReference>
<comment type="similarity">
    <text evidence="2 13">Belongs to the OXA1/ALB3/YidC family. Type 1 subfamily.</text>
</comment>
<evidence type="ECO:0000256" key="5">
    <source>
        <dbReference type="ARBA" id="ARBA00022475"/>
    </source>
</evidence>
<dbReference type="GO" id="GO:0015031">
    <property type="term" value="P:protein transport"/>
    <property type="evidence" value="ECO:0007669"/>
    <property type="project" value="UniProtKB-KW"/>
</dbReference>
<evidence type="ECO:0000313" key="16">
    <source>
        <dbReference type="EMBL" id="CUT17346.1"/>
    </source>
</evidence>
<evidence type="ECO:0000256" key="6">
    <source>
        <dbReference type="ARBA" id="ARBA00022692"/>
    </source>
</evidence>
<dbReference type="NCBIfam" id="TIGR03593">
    <property type="entry name" value="yidC_nterm"/>
    <property type="match status" value="1"/>
</dbReference>
<dbReference type="OrthoDB" id="9780552at2"/>
<comment type="caution">
    <text evidence="13">Lacks conserved residue(s) required for the propagation of feature annotation.</text>
</comment>
<evidence type="ECO:0000256" key="7">
    <source>
        <dbReference type="ARBA" id="ARBA00022927"/>
    </source>
</evidence>
<dbReference type="Proteomes" id="UP000198651">
    <property type="component" value="Chromosome I"/>
</dbReference>
<evidence type="ECO:0000256" key="4">
    <source>
        <dbReference type="ARBA" id="ARBA00022448"/>
    </source>
</evidence>
<dbReference type="GO" id="GO:0032977">
    <property type="term" value="F:membrane insertase activity"/>
    <property type="evidence" value="ECO:0007669"/>
    <property type="project" value="InterPro"/>
</dbReference>